<keyword evidence="7" id="KW-1185">Reference proteome</keyword>
<dbReference type="PROSITE" id="PS00041">
    <property type="entry name" value="HTH_ARAC_FAMILY_1"/>
    <property type="match status" value="1"/>
</dbReference>
<dbReference type="SUPFAM" id="SSF51215">
    <property type="entry name" value="Regulatory protein AraC"/>
    <property type="match status" value="1"/>
</dbReference>
<dbReference type="PANTHER" id="PTHR46796">
    <property type="entry name" value="HTH-TYPE TRANSCRIPTIONAL ACTIVATOR RHAS-RELATED"/>
    <property type="match status" value="1"/>
</dbReference>
<organism evidence="6 7">
    <name type="scientific">Bifidobacterium biavatii DSM 23969</name>
    <dbReference type="NCBI Taxonomy" id="1437608"/>
    <lineage>
        <taxon>Bacteria</taxon>
        <taxon>Bacillati</taxon>
        <taxon>Actinomycetota</taxon>
        <taxon>Actinomycetes</taxon>
        <taxon>Bifidobacteriales</taxon>
        <taxon>Bifidobacteriaceae</taxon>
        <taxon>Bifidobacterium</taxon>
    </lineage>
</organism>
<dbReference type="AlphaFoldDB" id="A0A086ZR13"/>
<dbReference type="Gene3D" id="1.10.10.60">
    <property type="entry name" value="Homeodomain-like"/>
    <property type="match status" value="2"/>
</dbReference>
<accession>A0A086ZR13</accession>
<sequence>MASPTKRVTVFSDLSERIYYNIPELPIYAYCDPLSSFPDYRCPCHWHRDLEFIHVVSGELHYFVNGHVEILRPGEGIVVNSSRLHYGFSPERRETWFSCAVISPTLFENLTADTTARCERAFAQHMEDFLHLTPDVDWQRDVLTAIERVIRLMPGGGMHGGRRGRADRNADAVISIGGDAAGSVVRSIADSNIDGRVSARGPAIGTTGTNGTSGTTTAVIVADPLPAVAAAIELCDKVLDRFQPNQPGDTGNDMAAEQGNRMSVLEMTGIIQRRFRDPLGLDDIAAAGGVSRSQCCILFNRYVGRTPNEYLTERRVEEARRLLRETNGSVAEIARACGFSTASYFVNVFRKRVGVTPGAFRSRP</sequence>
<dbReference type="InterPro" id="IPR037923">
    <property type="entry name" value="HTH-like"/>
</dbReference>
<gene>
    <name evidence="6" type="ORF">BBIA_1962</name>
</gene>
<dbReference type="Proteomes" id="UP000029108">
    <property type="component" value="Unassembled WGS sequence"/>
</dbReference>
<dbReference type="PRINTS" id="PR00032">
    <property type="entry name" value="HTHARAC"/>
</dbReference>
<dbReference type="Pfam" id="PF07883">
    <property type="entry name" value="Cupin_2"/>
    <property type="match status" value="1"/>
</dbReference>
<dbReference type="eggNOG" id="COG2207">
    <property type="taxonomic scope" value="Bacteria"/>
</dbReference>
<keyword evidence="1" id="KW-0805">Transcription regulation</keyword>
<proteinExistence type="predicted"/>
<dbReference type="OrthoDB" id="3236009at2"/>
<dbReference type="STRING" id="1437608.GCA_000771645_00049"/>
<dbReference type="PROSITE" id="PS01124">
    <property type="entry name" value="HTH_ARAC_FAMILY_2"/>
    <property type="match status" value="1"/>
</dbReference>
<dbReference type="InterPro" id="IPR009057">
    <property type="entry name" value="Homeodomain-like_sf"/>
</dbReference>
<dbReference type="Pfam" id="PF12833">
    <property type="entry name" value="HTH_18"/>
    <property type="match status" value="1"/>
</dbReference>
<dbReference type="Gene3D" id="2.60.120.10">
    <property type="entry name" value="Jelly Rolls"/>
    <property type="match status" value="1"/>
</dbReference>
<name>A0A086ZR13_9BIFI</name>
<dbReference type="SMART" id="SM00342">
    <property type="entry name" value="HTH_ARAC"/>
    <property type="match status" value="1"/>
</dbReference>
<protein>
    <submittedName>
        <fullName evidence="6">AraC family transcriptional regulator</fullName>
    </submittedName>
</protein>
<dbReference type="GO" id="GO:0043565">
    <property type="term" value="F:sequence-specific DNA binding"/>
    <property type="evidence" value="ECO:0007669"/>
    <property type="project" value="InterPro"/>
</dbReference>
<evidence type="ECO:0000313" key="6">
    <source>
        <dbReference type="EMBL" id="KFI48963.1"/>
    </source>
</evidence>
<dbReference type="InterPro" id="IPR014710">
    <property type="entry name" value="RmlC-like_jellyroll"/>
</dbReference>
<dbReference type="InterPro" id="IPR018060">
    <property type="entry name" value="HTH_AraC"/>
</dbReference>
<evidence type="ECO:0000256" key="1">
    <source>
        <dbReference type="ARBA" id="ARBA00023015"/>
    </source>
</evidence>
<evidence type="ECO:0000313" key="7">
    <source>
        <dbReference type="Proteomes" id="UP000029108"/>
    </source>
</evidence>
<keyword evidence="3" id="KW-0010">Activator</keyword>
<dbReference type="SUPFAM" id="SSF46689">
    <property type="entry name" value="Homeodomain-like"/>
    <property type="match status" value="2"/>
</dbReference>
<dbReference type="InterPro" id="IPR018062">
    <property type="entry name" value="HTH_AraC-typ_CS"/>
</dbReference>
<evidence type="ECO:0000256" key="4">
    <source>
        <dbReference type="ARBA" id="ARBA00023163"/>
    </source>
</evidence>
<feature type="domain" description="HTH araC/xylS-type" evidence="5">
    <location>
        <begin position="265"/>
        <end position="363"/>
    </location>
</feature>
<dbReference type="InterPro" id="IPR050204">
    <property type="entry name" value="AraC_XylS_family_regulators"/>
</dbReference>
<dbReference type="InterPro" id="IPR020449">
    <property type="entry name" value="Tscrpt_reg_AraC-type_HTH"/>
</dbReference>
<evidence type="ECO:0000256" key="3">
    <source>
        <dbReference type="ARBA" id="ARBA00023159"/>
    </source>
</evidence>
<dbReference type="EMBL" id="JGYN01000027">
    <property type="protein sequence ID" value="KFI48963.1"/>
    <property type="molecule type" value="Genomic_DNA"/>
</dbReference>
<keyword evidence="2" id="KW-0238">DNA-binding</keyword>
<dbReference type="GO" id="GO:0003700">
    <property type="term" value="F:DNA-binding transcription factor activity"/>
    <property type="evidence" value="ECO:0007669"/>
    <property type="project" value="InterPro"/>
</dbReference>
<comment type="caution">
    <text evidence="6">The sequence shown here is derived from an EMBL/GenBank/DDBJ whole genome shotgun (WGS) entry which is preliminary data.</text>
</comment>
<evidence type="ECO:0000256" key="2">
    <source>
        <dbReference type="ARBA" id="ARBA00023125"/>
    </source>
</evidence>
<dbReference type="InterPro" id="IPR013096">
    <property type="entry name" value="Cupin_2"/>
</dbReference>
<evidence type="ECO:0000259" key="5">
    <source>
        <dbReference type="PROSITE" id="PS01124"/>
    </source>
</evidence>
<dbReference type="eggNOG" id="COG1917">
    <property type="taxonomic scope" value="Bacteria"/>
</dbReference>
<reference evidence="6 7" key="1">
    <citation type="submission" date="2014-03" db="EMBL/GenBank/DDBJ databases">
        <title>Genomics of Bifidobacteria.</title>
        <authorList>
            <person name="Ventura M."/>
            <person name="Milani C."/>
            <person name="Lugli G.A."/>
        </authorList>
    </citation>
    <scope>NUCLEOTIDE SEQUENCE [LARGE SCALE GENOMIC DNA]</scope>
    <source>
        <strain evidence="6 7">DSM 23969</strain>
    </source>
</reference>
<keyword evidence="4" id="KW-0804">Transcription</keyword>